<dbReference type="InterPro" id="IPR046965">
    <property type="entry name" value="Cyclin_A/B-like"/>
</dbReference>
<dbReference type="PANTHER" id="PTHR10177">
    <property type="entry name" value="CYCLINS"/>
    <property type="match status" value="1"/>
</dbReference>
<dbReference type="Pfam" id="PF02984">
    <property type="entry name" value="Cyclin_C"/>
    <property type="match status" value="1"/>
</dbReference>
<accession>A0A7S3PMK2</accession>
<dbReference type="Pfam" id="PF00134">
    <property type="entry name" value="Cyclin_N"/>
    <property type="match status" value="1"/>
</dbReference>
<dbReference type="InterPro" id="IPR006671">
    <property type="entry name" value="Cyclin_N"/>
</dbReference>
<dbReference type="GO" id="GO:0016538">
    <property type="term" value="F:cyclin-dependent protein serine/threonine kinase regulator activity"/>
    <property type="evidence" value="ECO:0007669"/>
    <property type="project" value="InterPro"/>
</dbReference>
<feature type="compositionally biased region" description="Polar residues" evidence="5">
    <location>
        <begin position="55"/>
        <end position="75"/>
    </location>
</feature>
<dbReference type="GO" id="GO:0044772">
    <property type="term" value="P:mitotic cell cycle phase transition"/>
    <property type="evidence" value="ECO:0007669"/>
    <property type="project" value="InterPro"/>
</dbReference>
<dbReference type="InterPro" id="IPR039361">
    <property type="entry name" value="Cyclin"/>
</dbReference>
<feature type="domain" description="Cyclin-like" evidence="6">
    <location>
        <begin position="292"/>
        <end position="375"/>
    </location>
</feature>
<keyword evidence="3" id="KW-0131">Cell cycle</keyword>
<evidence type="ECO:0000259" key="6">
    <source>
        <dbReference type="SMART" id="SM00385"/>
    </source>
</evidence>
<evidence type="ECO:0000256" key="5">
    <source>
        <dbReference type="SAM" id="MobiDB-lite"/>
    </source>
</evidence>
<dbReference type="SMART" id="SM00385">
    <property type="entry name" value="CYCLIN"/>
    <property type="match status" value="2"/>
</dbReference>
<dbReference type="SUPFAM" id="SSF47954">
    <property type="entry name" value="Cyclin-like"/>
    <property type="match status" value="2"/>
</dbReference>
<feature type="domain" description="Cyclin C-terminal" evidence="7">
    <location>
        <begin position="250"/>
        <end position="408"/>
    </location>
</feature>
<dbReference type="FunFam" id="1.10.472.10:FF:000010">
    <property type="entry name" value="G1/S-specific cyclin Cln1"/>
    <property type="match status" value="1"/>
</dbReference>
<keyword evidence="1" id="KW-0132">Cell division</keyword>
<feature type="compositionally biased region" description="Basic and acidic residues" evidence="5">
    <location>
        <begin position="89"/>
        <end position="102"/>
    </location>
</feature>
<evidence type="ECO:0000256" key="2">
    <source>
        <dbReference type="ARBA" id="ARBA00023127"/>
    </source>
</evidence>
<evidence type="ECO:0000256" key="4">
    <source>
        <dbReference type="RuleBase" id="RU000383"/>
    </source>
</evidence>
<evidence type="ECO:0000256" key="1">
    <source>
        <dbReference type="ARBA" id="ARBA00022618"/>
    </source>
</evidence>
<dbReference type="InterPro" id="IPR004367">
    <property type="entry name" value="Cyclin_C-dom"/>
</dbReference>
<feature type="region of interest" description="Disordered" evidence="5">
    <location>
        <begin position="1"/>
        <end position="27"/>
    </location>
</feature>
<feature type="region of interest" description="Disordered" evidence="5">
    <location>
        <begin position="55"/>
        <end position="103"/>
    </location>
</feature>
<evidence type="ECO:0000313" key="8">
    <source>
        <dbReference type="EMBL" id="CAE0444242.1"/>
    </source>
</evidence>
<reference evidence="8" key="1">
    <citation type="submission" date="2021-01" db="EMBL/GenBank/DDBJ databases">
        <authorList>
            <person name="Corre E."/>
            <person name="Pelletier E."/>
            <person name="Niang G."/>
            <person name="Scheremetjew M."/>
            <person name="Finn R."/>
            <person name="Kale V."/>
            <person name="Holt S."/>
            <person name="Cochrane G."/>
            <person name="Meng A."/>
            <person name="Brown T."/>
            <person name="Cohen L."/>
        </authorList>
    </citation>
    <scope>NUCLEOTIDE SEQUENCE</scope>
    <source>
        <strain evidence="8">GSBS06</strain>
    </source>
</reference>
<protein>
    <recommendedName>
        <fullName evidence="9">Cyclin-like domain-containing protein</fullName>
    </recommendedName>
</protein>
<sequence>MKRKSELEDNAAQAKAKAPFESTQESTDVALNLDNWRNEAEGIAHIACLHVGNSNQTSGASNKTQDQATKQSKTAIQKEEASIPKARCKHTEDGSKDEHETEVVTMVNVVDEVSAKEMVEFMRNKEQKQREAITSAMRSRANPLYTHFRRSLVDWVSMVGTEENGLHQTTIHTAVSYMDAFLYSLAIDKSKLQLVALCCLKISAKLEERDGDVPSIERLLKKVDFLYSESAVKDMEFFVLKRLGWSLSVVTTAHFLEILISMGTVFKTDCGKKDGIDNDAIAIGSEGKYSIQTMTAYVNKFSRLFVDLALQHPQFLSYRPSCLASVAIAAARHILKITPVWCEQLHSNTGYDIHSKENKQKTDNSPEKCLDELLVRFKEDFPDFEAYPEVHEKKQEEHCKRRRKSPDCVDELFGSMS</sequence>
<evidence type="ECO:0000256" key="3">
    <source>
        <dbReference type="ARBA" id="ARBA00023306"/>
    </source>
</evidence>
<feature type="region of interest" description="Disordered" evidence="5">
    <location>
        <begin position="395"/>
        <end position="417"/>
    </location>
</feature>
<comment type="similarity">
    <text evidence="4">Belongs to the cyclin family.</text>
</comment>
<dbReference type="SMART" id="SM01332">
    <property type="entry name" value="Cyclin_C"/>
    <property type="match status" value="1"/>
</dbReference>
<keyword evidence="2 4" id="KW-0195">Cyclin</keyword>
<evidence type="ECO:0000259" key="7">
    <source>
        <dbReference type="SMART" id="SM01332"/>
    </source>
</evidence>
<proteinExistence type="inferred from homology"/>
<dbReference type="EMBL" id="HBIN01018738">
    <property type="protein sequence ID" value="CAE0444242.1"/>
    <property type="molecule type" value="Transcribed_RNA"/>
</dbReference>
<organism evidence="8">
    <name type="scientific">Aplanochytrium stocchinoi</name>
    <dbReference type="NCBI Taxonomy" id="215587"/>
    <lineage>
        <taxon>Eukaryota</taxon>
        <taxon>Sar</taxon>
        <taxon>Stramenopiles</taxon>
        <taxon>Bigyra</taxon>
        <taxon>Labyrinthulomycetes</taxon>
        <taxon>Thraustochytrida</taxon>
        <taxon>Thraustochytriidae</taxon>
        <taxon>Aplanochytrium</taxon>
    </lineage>
</organism>
<dbReference type="GO" id="GO:0051726">
    <property type="term" value="P:regulation of cell cycle"/>
    <property type="evidence" value="ECO:0007669"/>
    <property type="project" value="UniProtKB-ARBA"/>
</dbReference>
<dbReference type="Gene3D" id="1.10.472.10">
    <property type="entry name" value="Cyclin-like"/>
    <property type="match status" value="2"/>
</dbReference>
<dbReference type="InterPro" id="IPR036915">
    <property type="entry name" value="Cyclin-like_sf"/>
</dbReference>
<gene>
    <name evidence="8" type="ORF">ASTO00021_LOCUS14293</name>
</gene>
<dbReference type="AlphaFoldDB" id="A0A7S3PMK2"/>
<evidence type="ECO:0008006" key="9">
    <source>
        <dbReference type="Google" id="ProtNLM"/>
    </source>
</evidence>
<dbReference type="GO" id="GO:0051301">
    <property type="term" value="P:cell division"/>
    <property type="evidence" value="ECO:0007669"/>
    <property type="project" value="UniProtKB-KW"/>
</dbReference>
<feature type="domain" description="Cyclin-like" evidence="6">
    <location>
        <begin position="154"/>
        <end position="241"/>
    </location>
</feature>
<name>A0A7S3PMK2_9STRA</name>
<dbReference type="PIRSF" id="PIRSF001771">
    <property type="entry name" value="Cyclin_A_B_D_E"/>
    <property type="match status" value="1"/>
</dbReference>
<dbReference type="CDD" id="cd20529">
    <property type="entry name" value="CYCLIN_CCNJ-like_rpt2"/>
    <property type="match status" value="1"/>
</dbReference>
<dbReference type="InterPro" id="IPR013763">
    <property type="entry name" value="Cyclin-like_dom"/>
</dbReference>